<dbReference type="EMBL" id="QHGZ01000132">
    <property type="protein sequence ID" value="RDY82765.1"/>
    <property type="molecule type" value="Genomic_DNA"/>
</dbReference>
<evidence type="ECO:0000313" key="1">
    <source>
        <dbReference type="EMBL" id="RDY82765.1"/>
    </source>
</evidence>
<name>A0A7Z6RCF5_STRAG</name>
<protein>
    <submittedName>
        <fullName evidence="1">Uncharacterized protein</fullName>
    </submittedName>
</protein>
<dbReference type="AlphaFoldDB" id="A0A7Z6RCF5"/>
<comment type="caution">
    <text evidence="1">The sequence shown here is derived from an EMBL/GenBank/DDBJ whole genome shotgun (WGS) entry which is preliminary data.</text>
</comment>
<evidence type="ECO:0000313" key="2">
    <source>
        <dbReference type="Proteomes" id="UP000256718"/>
    </source>
</evidence>
<proteinExistence type="predicted"/>
<reference evidence="1 2" key="1">
    <citation type="journal article" date="2018" name="Emerg. Microbes Infect.">
        <title>Phenotypic and molecular analysis of nontypeable Group B streptococci: identification of cps2a and hybrid cps2a/cps5 Group B streptococcal capsule gene clusters.</title>
        <authorList>
            <person name="Alhhazmi A."/>
            <person name="Tyrrell G.J."/>
        </authorList>
    </citation>
    <scope>NUCLEOTIDE SEQUENCE [LARGE SCALE GENOMIC DNA]</scope>
    <source>
        <strain evidence="1 2">PLGBS17</strain>
    </source>
</reference>
<dbReference type="Proteomes" id="UP000256718">
    <property type="component" value="Unassembled WGS sequence"/>
</dbReference>
<accession>A0A7Z6RCF5</accession>
<gene>
    <name evidence="1" type="ORF">C4618_05105</name>
</gene>
<sequence>KIWSDEAPLQQETIPKDRDCVIKPVITMTVEHVEIPLDDQS</sequence>
<organism evidence="1 2">
    <name type="scientific">Streptococcus agalactiae</name>
    <dbReference type="NCBI Taxonomy" id="1311"/>
    <lineage>
        <taxon>Bacteria</taxon>
        <taxon>Bacillati</taxon>
        <taxon>Bacillota</taxon>
        <taxon>Bacilli</taxon>
        <taxon>Lactobacillales</taxon>
        <taxon>Streptococcaceae</taxon>
        <taxon>Streptococcus</taxon>
    </lineage>
</organism>
<feature type="non-terminal residue" evidence="1">
    <location>
        <position position="1"/>
    </location>
</feature>